<dbReference type="SMART" id="SM00385">
    <property type="entry name" value="CYCLIN"/>
    <property type="match status" value="1"/>
</dbReference>
<dbReference type="CDD" id="cd20543">
    <property type="entry name" value="CYCLIN_AtCycD-like_rpt1"/>
    <property type="match status" value="1"/>
</dbReference>
<dbReference type="Gene3D" id="1.10.472.10">
    <property type="entry name" value="Cyclin-like"/>
    <property type="match status" value="2"/>
</dbReference>
<accession>A0A2G9HTA3</accession>
<dbReference type="InterPro" id="IPR004367">
    <property type="entry name" value="Cyclin_C-dom"/>
</dbReference>
<evidence type="ECO:0000259" key="6">
    <source>
        <dbReference type="SMART" id="SM00385"/>
    </source>
</evidence>
<dbReference type="InterPro" id="IPR039361">
    <property type="entry name" value="Cyclin"/>
</dbReference>
<name>A0A2G9HTA3_9LAMI</name>
<evidence type="ECO:0000313" key="9">
    <source>
        <dbReference type="Proteomes" id="UP000231279"/>
    </source>
</evidence>
<keyword evidence="3 5" id="KW-0195">Cyclin</keyword>
<gene>
    <name evidence="8" type="ORF">CDL12_06566</name>
</gene>
<keyword evidence="4" id="KW-0131">Cell cycle</keyword>
<evidence type="ECO:0000256" key="2">
    <source>
        <dbReference type="ARBA" id="ARBA00022618"/>
    </source>
</evidence>
<dbReference type="AlphaFoldDB" id="A0A2G9HTA3"/>
<dbReference type="Proteomes" id="UP000231279">
    <property type="component" value="Unassembled WGS sequence"/>
</dbReference>
<dbReference type="GO" id="GO:0051301">
    <property type="term" value="P:cell division"/>
    <property type="evidence" value="ECO:0007669"/>
    <property type="project" value="UniProtKB-KW"/>
</dbReference>
<dbReference type="FunFam" id="1.10.472.10:FF:000069">
    <property type="entry name" value="Cyclin-D5-1"/>
    <property type="match status" value="1"/>
</dbReference>
<evidence type="ECO:0000256" key="4">
    <source>
        <dbReference type="ARBA" id="ARBA00023306"/>
    </source>
</evidence>
<comment type="similarity">
    <text evidence="1">Belongs to the cyclin family. Cyclin D subfamily.</text>
</comment>
<evidence type="ECO:0000259" key="7">
    <source>
        <dbReference type="SMART" id="SM01332"/>
    </source>
</evidence>
<organism evidence="8 9">
    <name type="scientific">Handroanthus impetiginosus</name>
    <dbReference type="NCBI Taxonomy" id="429701"/>
    <lineage>
        <taxon>Eukaryota</taxon>
        <taxon>Viridiplantae</taxon>
        <taxon>Streptophyta</taxon>
        <taxon>Embryophyta</taxon>
        <taxon>Tracheophyta</taxon>
        <taxon>Spermatophyta</taxon>
        <taxon>Magnoliopsida</taxon>
        <taxon>eudicotyledons</taxon>
        <taxon>Gunneridae</taxon>
        <taxon>Pentapetalae</taxon>
        <taxon>asterids</taxon>
        <taxon>lamiids</taxon>
        <taxon>Lamiales</taxon>
        <taxon>Bignoniaceae</taxon>
        <taxon>Crescentiina</taxon>
        <taxon>Tabebuia alliance</taxon>
        <taxon>Handroanthus</taxon>
    </lineage>
</organism>
<evidence type="ECO:0000313" key="8">
    <source>
        <dbReference type="EMBL" id="PIN20744.1"/>
    </source>
</evidence>
<sequence>MQNSQSLCSPTNLLLCRENVGSLDEEDDEMGEFASVLEDGFDDEYINILLDKEITNAGLQMQDFPQNSWMLRARLDGIQYILRTREVLGFRFQTAYASISYLDRFLSRRSIDGEKSWAIRLLSMGCLSLAAKMEESVVPQLSEFCLEDYNFESSVIQRMELLVLNALEWKMGSITPFYFIKFFANKFFDGSLPRNGVSRIVEVILATIRDVKIMCNKASVIAAAATLVVMYQDLTRDKLQLKLGPLISNPCLKTEDIISCYCLLQEMEIERMKLSKGIKTPDLSPMRLLRAETYGSSSVTSAASAKRKRLIFNQDEEQLAREEGKKALKTGKKGG</sequence>
<dbReference type="InterPro" id="IPR013763">
    <property type="entry name" value="Cyclin-like_dom"/>
</dbReference>
<dbReference type="CDD" id="cd20544">
    <property type="entry name" value="CYCLIN_AtCycD-like_rpt2"/>
    <property type="match status" value="1"/>
</dbReference>
<comment type="caution">
    <text evidence="8">The sequence shown here is derived from an EMBL/GenBank/DDBJ whole genome shotgun (WGS) entry which is preliminary data.</text>
</comment>
<dbReference type="InterPro" id="IPR036915">
    <property type="entry name" value="Cyclin-like_sf"/>
</dbReference>
<dbReference type="OrthoDB" id="306099at2759"/>
<proteinExistence type="inferred from homology"/>
<evidence type="ECO:0000256" key="1">
    <source>
        <dbReference type="ARBA" id="ARBA00009065"/>
    </source>
</evidence>
<dbReference type="EMBL" id="NKXS01001058">
    <property type="protein sequence ID" value="PIN20744.1"/>
    <property type="molecule type" value="Genomic_DNA"/>
</dbReference>
<reference evidence="9" key="1">
    <citation type="journal article" date="2018" name="Gigascience">
        <title>Genome assembly of the Pink Ipe (Handroanthus impetiginosus, Bignoniaceae), a highly valued, ecologically keystone Neotropical timber forest tree.</title>
        <authorList>
            <person name="Silva-Junior O.B."/>
            <person name="Grattapaglia D."/>
            <person name="Novaes E."/>
            <person name="Collevatti R.G."/>
        </authorList>
    </citation>
    <scope>NUCLEOTIDE SEQUENCE [LARGE SCALE GENOMIC DNA]</scope>
    <source>
        <strain evidence="9">cv. UFG-1</strain>
    </source>
</reference>
<evidence type="ECO:0000256" key="3">
    <source>
        <dbReference type="ARBA" id="ARBA00023127"/>
    </source>
</evidence>
<evidence type="ECO:0000256" key="5">
    <source>
        <dbReference type="RuleBase" id="RU000383"/>
    </source>
</evidence>
<feature type="domain" description="Cyclin C-terminal" evidence="7">
    <location>
        <begin position="174"/>
        <end position="303"/>
    </location>
</feature>
<dbReference type="InterPro" id="IPR006671">
    <property type="entry name" value="Cyclin_N"/>
</dbReference>
<protein>
    <submittedName>
        <fullName evidence="8">G1/S-specific cyclin D</fullName>
    </submittedName>
</protein>
<dbReference type="PANTHER" id="PTHR10177">
    <property type="entry name" value="CYCLINS"/>
    <property type="match status" value="1"/>
</dbReference>
<dbReference type="STRING" id="429701.A0A2G9HTA3"/>
<dbReference type="Pfam" id="PF00134">
    <property type="entry name" value="Cyclin_N"/>
    <property type="match status" value="1"/>
</dbReference>
<dbReference type="SMART" id="SM01332">
    <property type="entry name" value="Cyclin_C"/>
    <property type="match status" value="1"/>
</dbReference>
<keyword evidence="9" id="KW-1185">Reference proteome</keyword>
<feature type="domain" description="Cyclin-like" evidence="6">
    <location>
        <begin position="79"/>
        <end position="165"/>
    </location>
</feature>
<dbReference type="SUPFAM" id="SSF47954">
    <property type="entry name" value="Cyclin-like"/>
    <property type="match status" value="1"/>
</dbReference>
<keyword evidence="2" id="KW-0132">Cell division</keyword>